<feature type="compositionally biased region" description="Basic and acidic residues" evidence="1">
    <location>
        <begin position="136"/>
        <end position="145"/>
    </location>
</feature>
<feature type="region of interest" description="Disordered" evidence="1">
    <location>
        <begin position="201"/>
        <end position="231"/>
    </location>
</feature>
<dbReference type="Proteomes" id="UP000030680">
    <property type="component" value="Unassembled WGS sequence"/>
</dbReference>
<dbReference type="AlphaFoldDB" id="M2W1A9"/>
<keyword evidence="4" id="KW-1185">Reference proteome</keyword>
<feature type="region of interest" description="Disordered" evidence="1">
    <location>
        <begin position="1"/>
        <end position="189"/>
    </location>
</feature>
<keyword evidence="2" id="KW-1133">Transmembrane helix</keyword>
<reference evidence="4" key="1">
    <citation type="journal article" date="2013" name="Science">
        <title>Gene transfer from bacteria and archaea facilitated evolution of an extremophilic eukaryote.</title>
        <authorList>
            <person name="Schonknecht G."/>
            <person name="Chen W.H."/>
            <person name="Ternes C.M."/>
            <person name="Barbier G.G."/>
            <person name="Shrestha R.P."/>
            <person name="Stanke M."/>
            <person name="Brautigam A."/>
            <person name="Baker B.J."/>
            <person name="Banfield J.F."/>
            <person name="Garavito R.M."/>
            <person name="Carr K."/>
            <person name="Wilkerson C."/>
            <person name="Rensing S.A."/>
            <person name="Gagneul D."/>
            <person name="Dickenson N.E."/>
            <person name="Oesterhelt C."/>
            <person name="Lercher M.J."/>
            <person name="Weber A.P."/>
        </authorList>
    </citation>
    <scope>NUCLEOTIDE SEQUENCE [LARGE SCALE GENOMIC DNA]</scope>
    <source>
        <strain evidence="4">074W</strain>
    </source>
</reference>
<sequence>MATATAVDSQRDNVEVFPLTPVPEEEGESAFEAPPGMQRWLEEKILQSSSSSLVSTITNTTEEDHEEEQVQQNERVQESLTESLPQEEREKLRELLSKTADSSAVKERVFSTQIRPPPTPPQDVSMYTNTRRTARSKNDRERGFFKSDQLVESLLQSHAKRGKDREREATKRRENATQVAATQASGREFSSVDKYQVPVHVQDDDDSSSDSAKEQPNIISSSNRDKTESPKLRQLLSKNTRTLLKDWLSLFFSADAAQHYFAEYLRRLSQVIGYTFAAIGSIYCIFGFMFLLFAVGGLIGWFIFCAVIVSAVVSCILLLGLVAFVVCFICVCTFTVSLFTVLFAFNSLFHVSRKSKLYP</sequence>
<keyword evidence="2" id="KW-0472">Membrane</keyword>
<accession>M2W1A9</accession>
<evidence type="ECO:0000256" key="1">
    <source>
        <dbReference type="SAM" id="MobiDB-lite"/>
    </source>
</evidence>
<feature type="compositionally biased region" description="Polar residues" evidence="1">
    <location>
        <begin position="176"/>
        <end position="185"/>
    </location>
</feature>
<gene>
    <name evidence="3" type="ORF">Gasu_32520</name>
</gene>
<feature type="compositionally biased region" description="Low complexity" evidence="1">
    <location>
        <begin position="48"/>
        <end position="60"/>
    </location>
</feature>
<dbReference type="GeneID" id="17088227"/>
<evidence type="ECO:0000313" key="3">
    <source>
        <dbReference type="EMBL" id="EME29431.1"/>
    </source>
</evidence>
<dbReference type="OrthoDB" id="8955at2759"/>
<dbReference type="SUPFAM" id="SSF103473">
    <property type="entry name" value="MFS general substrate transporter"/>
    <property type="match status" value="1"/>
</dbReference>
<dbReference type="Gramene" id="EME29431">
    <property type="protein sequence ID" value="EME29431"/>
    <property type="gene ID" value="Gasu_32520"/>
</dbReference>
<dbReference type="RefSeq" id="XP_005705951.1">
    <property type="nucleotide sequence ID" value="XM_005705894.1"/>
</dbReference>
<evidence type="ECO:0000313" key="4">
    <source>
        <dbReference type="Proteomes" id="UP000030680"/>
    </source>
</evidence>
<protein>
    <recommendedName>
        <fullName evidence="5">Transmembrane protein</fullName>
    </recommendedName>
</protein>
<evidence type="ECO:0000256" key="2">
    <source>
        <dbReference type="SAM" id="Phobius"/>
    </source>
</evidence>
<feature type="transmembrane region" description="Helical" evidence="2">
    <location>
        <begin position="326"/>
        <end position="349"/>
    </location>
</feature>
<dbReference type="EMBL" id="KB454509">
    <property type="protein sequence ID" value="EME29431.1"/>
    <property type="molecule type" value="Genomic_DNA"/>
</dbReference>
<proteinExistence type="predicted"/>
<feature type="compositionally biased region" description="Basic and acidic residues" evidence="1">
    <location>
        <begin position="86"/>
        <end position="96"/>
    </location>
</feature>
<dbReference type="KEGG" id="gsl:Gasu_32520"/>
<name>M2W1A9_GALSU</name>
<dbReference type="InterPro" id="IPR036259">
    <property type="entry name" value="MFS_trans_sf"/>
</dbReference>
<feature type="transmembrane region" description="Helical" evidence="2">
    <location>
        <begin position="299"/>
        <end position="319"/>
    </location>
</feature>
<feature type="compositionally biased region" description="Basic and acidic residues" evidence="1">
    <location>
        <begin position="163"/>
        <end position="175"/>
    </location>
</feature>
<evidence type="ECO:0008006" key="5">
    <source>
        <dbReference type="Google" id="ProtNLM"/>
    </source>
</evidence>
<feature type="transmembrane region" description="Helical" evidence="2">
    <location>
        <begin position="271"/>
        <end position="293"/>
    </location>
</feature>
<keyword evidence="2" id="KW-0812">Transmembrane</keyword>
<organism evidence="3 4">
    <name type="scientific">Galdieria sulphuraria</name>
    <name type="common">Red alga</name>
    <dbReference type="NCBI Taxonomy" id="130081"/>
    <lineage>
        <taxon>Eukaryota</taxon>
        <taxon>Rhodophyta</taxon>
        <taxon>Bangiophyceae</taxon>
        <taxon>Galdieriales</taxon>
        <taxon>Galdieriaceae</taxon>
        <taxon>Galdieria</taxon>
    </lineage>
</organism>